<dbReference type="Proteomes" id="UP000231098">
    <property type="component" value="Unassembled WGS sequence"/>
</dbReference>
<protein>
    <submittedName>
        <fullName evidence="1">Type II toxin-antitoxin system HicB family antitoxin</fullName>
    </submittedName>
</protein>
<sequence length="71" mass="8065">MLNQTFNSLVWKEGKYYIAKCLEVEVVSQGKTKREALANLKEALSLYFEDEKVSDSVLIDQPQLVTVTIKA</sequence>
<organism evidence="1 2">
    <name type="scientific">candidate division WWE3 bacterium CG08_land_8_20_14_0_20_41_15</name>
    <dbReference type="NCBI Taxonomy" id="1975086"/>
    <lineage>
        <taxon>Bacteria</taxon>
        <taxon>Katanobacteria</taxon>
    </lineage>
</organism>
<dbReference type="Gene3D" id="3.30.160.250">
    <property type="match status" value="1"/>
</dbReference>
<dbReference type="EMBL" id="PEYV01000012">
    <property type="protein sequence ID" value="PIS21843.1"/>
    <property type="molecule type" value="Genomic_DNA"/>
</dbReference>
<evidence type="ECO:0000313" key="2">
    <source>
        <dbReference type="Proteomes" id="UP000231098"/>
    </source>
</evidence>
<reference evidence="2" key="1">
    <citation type="submission" date="2017-09" db="EMBL/GenBank/DDBJ databases">
        <title>Depth-based differentiation of microbial function through sediment-hosted aquifers and enrichment of novel symbionts in the deep terrestrial subsurface.</title>
        <authorList>
            <person name="Probst A.J."/>
            <person name="Ladd B."/>
            <person name="Jarett J.K."/>
            <person name="Geller-Mcgrath D.E."/>
            <person name="Sieber C.M.K."/>
            <person name="Emerson J.B."/>
            <person name="Anantharaman K."/>
            <person name="Thomas B.C."/>
            <person name="Malmstrom R."/>
            <person name="Stieglmeier M."/>
            <person name="Klingl A."/>
            <person name="Woyke T."/>
            <person name="Ryan C.M."/>
            <person name="Banfield J.F."/>
        </authorList>
    </citation>
    <scope>NUCLEOTIDE SEQUENCE [LARGE SCALE GENOMIC DNA]</scope>
</reference>
<dbReference type="PANTHER" id="PTHR34504">
    <property type="entry name" value="ANTITOXIN HICB"/>
    <property type="match status" value="1"/>
</dbReference>
<dbReference type="InterPro" id="IPR051404">
    <property type="entry name" value="TA_system_antitoxin"/>
</dbReference>
<gene>
    <name evidence="1" type="ORF">COT51_00645</name>
</gene>
<evidence type="ECO:0000313" key="1">
    <source>
        <dbReference type="EMBL" id="PIS21843.1"/>
    </source>
</evidence>
<dbReference type="PANTHER" id="PTHR34504:SF4">
    <property type="entry name" value="ANTITOXIN HICB"/>
    <property type="match status" value="1"/>
</dbReference>
<dbReference type="SUPFAM" id="SSF143100">
    <property type="entry name" value="TTHA1013/TTHA0281-like"/>
    <property type="match status" value="1"/>
</dbReference>
<accession>A0A2H0XA87</accession>
<dbReference type="InterPro" id="IPR035069">
    <property type="entry name" value="TTHA1013/TTHA0281-like"/>
</dbReference>
<name>A0A2H0XA87_UNCKA</name>
<dbReference type="InterPro" id="IPR055811">
    <property type="entry name" value="DUF7387"/>
</dbReference>
<dbReference type="AlphaFoldDB" id="A0A2H0XA87"/>
<comment type="caution">
    <text evidence="1">The sequence shown here is derived from an EMBL/GenBank/DDBJ whole genome shotgun (WGS) entry which is preliminary data.</text>
</comment>
<proteinExistence type="predicted"/>
<dbReference type="Pfam" id="PF24113">
    <property type="entry name" value="DUF7387"/>
    <property type="match status" value="1"/>
</dbReference>